<feature type="compositionally biased region" description="Basic and acidic residues" evidence="1">
    <location>
        <begin position="50"/>
        <end position="60"/>
    </location>
</feature>
<organism evidence="2 3">
    <name type="scientific">Candidatus Protofrankia californiensis</name>
    <dbReference type="NCBI Taxonomy" id="1839754"/>
    <lineage>
        <taxon>Bacteria</taxon>
        <taxon>Bacillati</taxon>
        <taxon>Actinomycetota</taxon>
        <taxon>Actinomycetes</taxon>
        <taxon>Frankiales</taxon>
        <taxon>Frankiaceae</taxon>
        <taxon>Protofrankia</taxon>
    </lineage>
</organism>
<dbReference type="Proteomes" id="UP000199013">
    <property type="component" value="Unassembled WGS sequence"/>
</dbReference>
<dbReference type="AlphaFoldDB" id="A0A1C3NZL9"/>
<proteinExistence type="predicted"/>
<evidence type="ECO:0000256" key="1">
    <source>
        <dbReference type="SAM" id="MobiDB-lite"/>
    </source>
</evidence>
<dbReference type="AntiFam" id="ANF00057">
    <property type="entry name" value="Translation of E. coli type CRISPR repeat"/>
</dbReference>
<sequence length="251" mass="27079">MTYANITQRNGSPPRAWGRRRGRPRPGPRWRITPTGVGTARPCVCQRQTSPDHPHGRGDGLRSSPPRKSAAGSPPRAWGRPLQDCSRTTLDRITPTGVGTATRIRWKSAASPDHPHGRGDGGQIGEKPDSGFGSPPRAWGRRRRAAQRCHPRRITPTGVRTACGADRHGAGWADHPHGRGDGASRGMAALNQSGSPPRAWGRRERAMSRGSDDACTAHRSADHPHGRGDGSPSARSCQRLPKIDPVRVPEN</sequence>
<evidence type="ECO:0000313" key="3">
    <source>
        <dbReference type="Proteomes" id="UP000199013"/>
    </source>
</evidence>
<keyword evidence="3" id="KW-1185">Reference proteome</keyword>
<evidence type="ECO:0000313" key="2">
    <source>
        <dbReference type="EMBL" id="SBW22938.1"/>
    </source>
</evidence>
<feature type="compositionally biased region" description="Basic and acidic residues" evidence="1">
    <location>
        <begin position="241"/>
        <end position="251"/>
    </location>
</feature>
<dbReference type="EMBL" id="FLUV01001395">
    <property type="protein sequence ID" value="SBW22938.1"/>
    <property type="molecule type" value="Genomic_DNA"/>
</dbReference>
<feature type="compositionally biased region" description="Basic residues" evidence="1">
    <location>
        <begin position="139"/>
        <end position="153"/>
    </location>
</feature>
<gene>
    <name evidence="2" type="ORF">FDG2_3331</name>
</gene>
<feature type="compositionally biased region" description="Basic and acidic residues" evidence="1">
    <location>
        <begin position="201"/>
        <end position="228"/>
    </location>
</feature>
<feature type="compositionally biased region" description="Polar residues" evidence="1">
    <location>
        <begin position="1"/>
        <end position="11"/>
    </location>
</feature>
<feature type="compositionally biased region" description="Basic and acidic residues" evidence="1">
    <location>
        <begin position="165"/>
        <end position="182"/>
    </location>
</feature>
<reference evidence="3" key="1">
    <citation type="submission" date="2016-02" db="EMBL/GenBank/DDBJ databases">
        <authorList>
            <person name="Wibberg D."/>
        </authorList>
    </citation>
    <scope>NUCLEOTIDE SEQUENCE [LARGE SCALE GENOMIC DNA]</scope>
</reference>
<name>A0A1C3NZL9_9ACTN</name>
<feature type="region of interest" description="Disordered" evidence="1">
    <location>
        <begin position="1"/>
        <end position="251"/>
    </location>
</feature>
<accession>A0A1C3NZL9</accession>
<protein>
    <submittedName>
        <fullName evidence="2">Uncharacterized protein</fullName>
    </submittedName>
</protein>
<dbReference type="AntiFam" id="ANF00006">
    <property type="entry name" value="Translation of CRISPR region"/>
</dbReference>
<feature type="compositionally biased region" description="Basic residues" evidence="1">
    <location>
        <begin position="17"/>
        <end position="28"/>
    </location>
</feature>